<keyword evidence="2" id="KW-1185">Reference proteome</keyword>
<comment type="caution">
    <text evidence="1">The sequence shown here is derived from an EMBL/GenBank/DDBJ whole genome shotgun (WGS) entry which is preliminary data.</text>
</comment>
<reference evidence="1 2" key="1">
    <citation type="submission" date="2024-09" db="EMBL/GenBank/DDBJ databases">
        <authorList>
            <person name="Lee S.D."/>
        </authorList>
    </citation>
    <scope>NUCLEOTIDE SEQUENCE [LARGE SCALE GENOMIC DNA]</scope>
    <source>
        <strain evidence="1 2">N1-5</strain>
    </source>
</reference>
<sequence length="144" mass="16333">MATAVQLRDPRSFVSPEVWDREIALLVRDHPFDTVMATRLFGQAIAYLITAIEKHGQNLGLGCGELVDTGVHAFLLDTRNYREFSAKYFDGKFLEHIPEIDRKADGTVLRTARIIEANGFAVDWPLWEHDYAKCSPCRPGENCH</sequence>
<dbReference type="Proteomes" id="UP001592528">
    <property type="component" value="Unassembled WGS sequence"/>
</dbReference>
<accession>A0ABV6V046</accession>
<evidence type="ECO:0000313" key="1">
    <source>
        <dbReference type="EMBL" id="MFC1407002.1"/>
    </source>
</evidence>
<dbReference type="EMBL" id="JBHEZZ010000037">
    <property type="protein sequence ID" value="MFC1407002.1"/>
    <property type="molecule type" value="Genomic_DNA"/>
</dbReference>
<dbReference type="RefSeq" id="WP_030264975.1">
    <property type="nucleotide sequence ID" value="NZ_JBHEZZ010000037.1"/>
</dbReference>
<evidence type="ECO:0000313" key="2">
    <source>
        <dbReference type="Proteomes" id="UP001592528"/>
    </source>
</evidence>
<proteinExistence type="predicted"/>
<organism evidence="1 2">
    <name type="scientific">Streptacidiphilus cavernicola</name>
    <dbReference type="NCBI Taxonomy" id="3342716"/>
    <lineage>
        <taxon>Bacteria</taxon>
        <taxon>Bacillati</taxon>
        <taxon>Actinomycetota</taxon>
        <taxon>Actinomycetes</taxon>
        <taxon>Kitasatosporales</taxon>
        <taxon>Streptomycetaceae</taxon>
        <taxon>Streptacidiphilus</taxon>
    </lineage>
</organism>
<gene>
    <name evidence="1" type="ORF">ACEZDJ_37540</name>
</gene>
<name>A0ABV6V046_9ACTN</name>
<protein>
    <submittedName>
        <fullName evidence="1">Uncharacterized protein</fullName>
    </submittedName>
</protein>